<feature type="compositionally biased region" description="Acidic residues" evidence="2">
    <location>
        <begin position="421"/>
        <end position="431"/>
    </location>
</feature>
<proteinExistence type="predicted"/>
<feature type="domain" description="UFSP1/2/DUB catalytic" evidence="3">
    <location>
        <begin position="213"/>
        <end position="390"/>
    </location>
</feature>
<accession>A0AAF0Y393</accession>
<keyword evidence="5" id="KW-1185">Reference proteome</keyword>
<evidence type="ECO:0000259" key="3">
    <source>
        <dbReference type="Pfam" id="PF07910"/>
    </source>
</evidence>
<name>A0AAF0Y393_9TREE</name>
<dbReference type="PANTHER" id="PTHR48153:SF4">
    <property type="entry name" value="UBIQUITIN CARBOXYL-TERMINAL HYDROLASE MUG105"/>
    <property type="match status" value="1"/>
</dbReference>
<organism evidence="4 5">
    <name type="scientific">Vanrija pseudolonga</name>
    <dbReference type="NCBI Taxonomy" id="143232"/>
    <lineage>
        <taxon>Eukaryota</taxon>
        <taxon>Fungi</taxon>
        <taxon>Dikarya</taxon>
        <taxon>Basidiomycota</taxon>
        <taxon>Agaricomycotina</taxon>
        <taxon>Tremellomycetes</taxon>
        <taxon>Trichosporonales</taxon>
        <taxon>Trichosporonaceae</taxon>
        <taxon>Vanrija</taxon>
    </lineage>
</organism>
<dbReference type="Proteomes" id="UP000827549">
    <property type="component" value="Chromosome 2"/>
</dbReference>
<dbReference type="PANTHER" id="PTHR48153">
    <property type="entry name" value="UFM1-SPECIFIC PROTEASE 2"/>
    <property type="match status" value="1"/>
</dbReference>
<protein>
    <submittedName>
        <fullName evidence="4">Ubiquitin carboxyl-terminal hydrolase ZUFSP</fullName>
    </submittedName>
</protein>
<gene>
    <name evidence="4" type="primary">ZUFSP</name>
    <name evidence="4" type="ORF">LOC62_02G002765</name>
</gene>
<dbReference type="GO" id="GO:0019783">
    <property type="term" value="F:ubiquitin-like protein peptidase activity"/>
    <property type="evidence" value="ECO:0007669"/>
    <property type="project" value="TreeGrafter"/>
</dbReference>
<dbReference type="InterPro" id="IPR012462">
    <property type="entry name" value="UFSP1/2_DUB_cat"/>
</dbReference>
<reference evidence="4" key="1">
    <citation type="submission" date="2023-10" db="EMBL/GenBank/DDBJ databases">
        <authorList>
            <person name="Noh H."/>
        </authorList>
    </citation>
    <scope>NUCLEOTIDE SEQUENCE</scope>
    <source>
        <strain evidence="4">DUCC4014</strain>
    </source>
</reference>
<sequence length="502" mass="54857">MPTCPVCDQVINADDTAFEHHVNAHFDGSAQPGQQNGTDGGNFLLSPPLPSDDEVEFLGQSAPESRCFVCATDLSSLSETARNAHVSDCLDSGGVDAAPQRDRLSQDSDFYLEDPDTPNDISRHVGKGRRLDGLWNGAVLASLKPGRDREAKGDDWWDPIRGGVKHGNVPSNFSPGLIPVLRDMLLKDVSKRQIRSAVLASGGVHIKSNWTFDGTWGCGYRNAEMVISALVSEPPYREVFPNPGVRAIQSWIEDAWRAGYDPEGRFQLQDKLLGTRKWIGTSDLYAMFSARGVRCTLYDFDKPGGNNGSDEPAFKRLQRWVKNYFDGDDGVGLPGSVRISTQLPVILQHSGHSRSIVGYEETAKGDINLLIFDPAKTIPKDVRSAGIEQVRQSRNGVSRSPTVVQTTLSSEPDTRAREGDEAAELSEDDEVGPGGWVRRRKLSLGKGKQASNSTLPSSLGVFRVNMTRFSSHTKYQVLAFTGGSLLTPEERLARQTPTSTIS</sequence>
<dbReference type="Pfam" id="PF07910">
    <property type="entry name" value="Peptidase_C78"/>
    <property type="match status" value="1"/>
</dbReference>
<dbReference type="EMBL" id="CP086715">
    <property type="protein sequence ID" value="WOO79237.1"/>
    <property type="molecule type" value="Genomic_DNA"/>
</dbReference>
<dbReference type="AlphaFoldDB" id="A0AAF0Y393"/>
<evidence type="ECO:0000256" key="1">
    <source>
        <dbReference type="ARBA" id="ARBA00022801"/>
    </source>
</evidence>
<dbReference type="Gene3D" id="3.90.70.130">
    <property type="match status" value="1"/>
</dbReference>
<evidence type="ECO:0000313" key="4">
    <source>
        <dbReference type="EMBL" id="WOO79237.1"/>
    </source>
</evidence>
<feature type="region of interest" description="Disordered" evidence="2">
    <location>
        <begin position="391"/>
        <end position="436"/>
    </location>
</feature>
<feature type="compositionally biased region" description="Polar residues" evidence="2">
    <location>
        <begin position="391"/>
        <end position="411"/>
    </location>
</feature>
<evidence type="ECO:0000256" key="2">
    <source>
        <dbReference type="SAM" id="MobiDB-lite"/>
    </source>
</evidence>
<evidence type="ECO:0000313" key="5">
    <source>
        <dbReference type="Proteomes" id="UP000827549"/>
    </source>
</evidence>
<dbReference type="RefSeq" id="XP_062625269.1">
    <property type="nucleotide sequence ID" value="XM_062769285.1"/>
</dbReference>
<keyword evidence="1 4" id="KW-0378">Hydrolase</keyword>
<dbReference type="GeneID" id="87806012"/>